<evidence type="ECO:0000313" key="2">
    <source>
        <dbReference type="Proteomes" id="UP000652761"/>
    </source>
</evidence>
<reference evidence="1" key="1">
    <citation type="submission" date="2017-07" db="EMBL/GenBank/DDBJ databases">
        <title>Taro Niue Genome Assembly and Annotation.</title>
        <authorList>
            <person name="Atibalentja N."/>
            <person name="Keating K."/>
            <person name="Fields C.J."/>
        </authorList>
    </citation>
    <scope>NUCLEOTIDE SEQUENCE</scope>
    <source>
        <strain evidence="1">Niue_2</strain>
        <tissue evidence="1">Leaf</tissue>
    </source>
</reference>
<dbReference type="EMBL" id="NMUH01005793">
    <property type="protein sequence ID" value="MQM13706.1"/>
    <property type="molecule type" value="Genomic_DNA"/>
</dbReference>
<feature type="non-terminal residue" evidence="1">
    <location>
        <position position="1"/>
    </location>
</feature>
<name>A0A843WZJ1_COLES</name>
<comment type="caution">
    <text evidence="1">The sequence shown here is derived from an EMBL/GenBank/DDBJ whole genome shotgun (WGS) entry which is preliminary data.</text>
</comment>
<feature type="non-terminal residue" evidence="1">
    <location>
        <position position="261"/>
    </location>
</feature>
<protein>
    <submittedName>
        <fullName evidence="1">Uncharacterized protein</fullName>
    </submittedName>
</protein>
<organism evidence="1 2">
    <name type="scientific">Colocasia esculenta</name>
    <name type="common">Wild taro</name>
    <name type="synonym">Arum esculentum</name>
    <dbReference type="NCBI Taxonomy" id="4460"/>
    <lineage>
        <taxon>Eukaryota</taxon>
        <taxon>Viridiplantae</taxon>
        <taxon>Streptophyta</taxon>
        <taxon>Embryophyta</taxon>
        <taxon>Tracheophyta</taxon>
        <taxon>Spermatophyta</taxon>
        <taxon>Magnoliopsida</taxon>
        <taxon>Liliopsida</taxon>
        <taxon>Araceae</taxon>
        <taxon>Aroideae</taxon>
        <taxon>Colocasieae</taxon>
        <taxon>Colocasia</taxon>
    </lineage>
</organism>
<dbReference type="Proteomes" id="UP000652761">
    <property type="component" value="Unassembled WGS sequence"/>
</dbReference>
<evidence type="ECO:0000313" key="1">
    <source>
        <dbReference type="EMBL" id="MQM13706.1"/>
    </source>
</evidence>
<dbReference type="AlphaFoldDB" id="A0A843WZJ1"/>
<sequence length="261" mass="27079">VVCGGTDVCGSLTSWRVQGAGCFCLWALNLVKVRGGRVCGETFFSCGCSVLFMVTPVYVPSSPHGGLGWRCLCRETLVSRGCSSVPSATCLGGCVLRVASASFLTPLVPRESCVARPWLWVVLFEFIAYLTGLNSNPFGSSDPWVAARPSGFLAGGPGVCSPSSLVWGRCCSLGDHGMAPIRGLGFCLRSRQVSCCDTSQKATCNLSHSDGDSLGGGGPCPSWLEGGLPNLAQGLSSCWVACHRGSFGCGPRGGSALRVLP</sequence>
<proteinExistence type="predicted"/>
<gene>
    <name evidence="1" type="ORF">Taro_046635</name>
</gene>
<keyword evidence="2" id="KW-1185">Reference proteome</keyword>
<accession>A0A843WZJ1</accession>